<dbReference type="InterPro" id="IPR023631">
    <property type="entry name" value="Amidase_dom"/>
</dbReference>
<dbReference type="Proteomes" id="UP000608594">
    <property type="component" value="Unassembled WGS sequence"/>
</dbReference>
<name>A0A926G6F7_9RHOB</name>
<dbReference type="InterPro" id="IPR000120">
    <property type="entry name" value="Amidase"/>
</dbReference>
<organism evidence="2 3">
    <name type="scientific">Paracoccus amoyensis</name>
    <dbReference type="NCBI Taxonomy" id="2760093"/>
    <lineage>
        <taxon>Bacteria</taxon>
        <taxon>Pseudomonadati</taxon>
        <taxon>Pseudomonadota</taxon>
        <taxon>Alphaproteobacteria</taxon>
        <taxon>Rhodobacterales</taxon>
        <taxon>Paracoccaceae</taxon>
        <taxon>Paracoccus</taxon>
    </lineage>
</organism>
<evidence type="ECO:0000259" key="1">
    <source>
        <dbReference type="Pfam" id="PF01425"/>
    </source>
</evidence>
<keyword evidence="3" id="KW-1185">Reference proteome</keyword>
<dbReference type="Pfam" id="PF01425">
    <property type="entry name" value="Amidase"/>
    <property type="match status" value="1"/>
</dbReference>
<comment type="caution">
    <text evidence="2">The sequence shown here is derived from an EMBL/GenBank/DDBJ whole genome shotgun (WGS) entry which is preliminary data.</text>
</comment>
<dbReference type="AlphaFoldDB" id="A0A926G6F7"/>
<dbReference type="RefSeq" id="WP_187791821.1">
    <property type="nucleotide sequence ID" value="NZ_JACOQL010000001.1"/>
</dbReference>
<evidence type="ECO:0000313" key="3">
    <source>
        <dbReference type="Proteomes" id="UP000608594"/>
    </source>
</evidence>
<accession>A0A926G6F7</accession>
<dbReference type="NCBIfam" id="NF005686">
    <property type="entry name" value="PRK07486.1"/>
    <property type="match status" value="1"/>
</dbReference>
<dbReference type="Gene3D" id="3.90.1300.10">
    <property type="entry name" value="Amidase signature (AS) domain"/>
    <property type="match status" value="1"/>
</dbReference>
<dbReference type="PANTHER" id="PTHR11895">
    <property type="entry name" value="TRANSAMIDASE"/>
    <property type="match status" value="1"/>
</dbReference>
<dbReference type="SUPFAM" id="SSF75304">
    <property type="entry name" value="Amidase signature (AS) enzymes"/>
    <property type="match status" value="1"/>
</dbReference>
<dbReference type="EMBL" id="JACOQL010000001">
    <property type="protein sequence ID" value="MBC9245418.1"/>
    <property type="molecule type" value="Genomic_DNA"/>
</dbReference>
<reference evidence="2" key="1">
    <citation type="submission" date="2020-08" db="EMBL/GenBank/DDBJ databases">
        <title>Paracoccus amoyensis sp. nov., isolated from the surface seawater at coast of Xiamen, Fujian.</title>
        <authorList>
            <person name="Lyu L."/>
        </authorList>
    </citation>
    <scope>NUCLEOTIDE SEQUENCE</scope>
    <source>
        <strain evidence="2">11-3</strain>
    </source>
</reference>
<feature type="domain" description="Amidase" evidence="1">
    <location>
        <begin position="26"/>
        <end position="450"/>
    </location>
</feature>
<proteinExistence type="predicted"/>
<protein>
    <submittedName>
        <fullName evidence="2">Amidase</fullName>
    </submittedName>
</protein>
<dbReference type="GO" id="GO:0003824">
    <property type="term" value="F:catalytic activity"/>
    <property type="evidence" value="ECO:0007669"/>
    <property type="project" value="InterPro"/>
</dbReference>
<gene>
    <name evidence="2" type="ORF">H4P12_01525</name>
</gene>
<dbReference type="PANTHER" id="PTHR11895:SF76">
    <property type="entry name" value="INDOLEACETAMIDE HYDROLASE"/>
    <property type="match status" value="1"/>
</dbReference>
<evidence type="ECO:0000313" key="2">
    <source>
        <dbReference type="EMBL" id="MBC9245418.1"/>
    </source>
</evidence>
<dbReference type="InterPro" id="IPR036928">
    <property type="entry name" value="AS_sf"/>
</dbReference>
<sequence length="470" mass="50806">MNGVINQGAVALSAAIAEKRITAEQVMTAFLDRIDAVNPQLNAIVSLRPRDQLLAEARAADTAPRKGWLHGLPVAVKDLAAVAGLRTTWGSPLFADHVPAKDDIVVARMRDAGAIFIGKTNTPEWGLGSHSFNEVFGATRNPYDPDRTAGGSSGGAAAALAARMVPIADGSDMMGSLRNPAAFCNVYGYRPSWGLVPGDPVGDNFMATMSTLGPMGRSPEDIAYLLATMAGPDPALPFGREAQDYPAALTGPVKGTRIGWLADWDGAYACEEGILSICEDALQQFTTLGCEIVRLPAPFPAGKLWQSWMTLRAFLNAGSKRAIYGDPAKRAKLKPEAVWEIEQGLNLSADQVYQASTIRSDWYRRLAKLFRDVDVIALPTAQFWPFPVEWRWPDKVGGKDADTYHRWMEIVIPVSLAGLPCLSVPVGFGDQGLPMGMQLSGPVGADRAILRLGHAWHQLTDWPNRRPPQL</sequence>